<dbReference type="InterPro" id="IPR029058">
    <property type="entry name" value="AB_hydrolase_fold"/>
</dbReference>
<reference evidence="2 3" key="1">
    <citation type="submission" date="2023-02" db="EMBL/GenBank/DDBJ databases">
        <title>Genome sequencing required for Actinomycetospora new species description.</title>
        <authorList>
            <person name="Saimee Y."/>
            <person name="Duangmal K."/>
        </authorList>
    </citation>
    <scope>NUCLEOTIDE SEQUENCE [LARGE SCALE GENOMIC DNA]</scope>
    <source>
        <strain evidence="2 3">DW7H6</strain>
    </source>
</reference>
<dbReference type="SUPFAM" id="SSF53474">
    <property type="entry name" value="alpha/beta-Hydrolases"/>
    <property type="match status" value="1"/>
</dbReference>
<dbReference type="Pfam" id="PF12697">
    <property type="entry name" value="Abhydrolase_6"/>
    <property type="match status" value="1"/>
</dbReference>
<dbReference type="RefSeq" id="WP_274203550.1">
    <property type="nucleotide sequence ID" value="NZ_JAQZAO010000018.1"/>
</dbReference>
<name>A0ABT5T526_9PSEU</name>
<protein>
    <submittedName>
        <fullName evidence="2">Alpha/beta fold hydrolase</fullName>
    </submittedName>
</protein>
<gene>
    <name evidence="2" type="ORF">PGB27_27040</name>
</gene>
<proteinExistence type="predicted"/>
<keyword evidence="3" id="KW-1185">Reference proteome</keyword>
<feature type="domain" description="AB hydrolase-1" evidence="1">
    <location>
        <begin position="52"/>
        <end position="218"/>
    </location>
</feature>
<evidence type="ECO:0000313" key="2">
    <source>
        <dbReference type="EMBL" id="MDD7969018.1"/>
    </source>
</evidence>
<comment type="caution">
    <text evidence="2">The sequence shown here is derived from an EMBL/GenBank/DDBJ whole genome shotgun (WGS) entry which is preliminary data.</text>
</comment>
<dbReference type="EMBL" id="JAQZAO010000018">
    <property type="protein sequence ID" value="MDD7969018.1"/>
    <property type="molecule type" value="Genomic_DNA"/>
</dbReference>
<dbReference type="Gene3D" id="3.40.50.1820">
    <property type="entry name" value="alpha/beta hydrolase"/>
    <property type="match status" value="1"/>
</dbReference>
<evidence type="ECO:0000259" key="1">
    <source>
        <dbReference type="Pfam" id="PF12697"/>
    </source>
</evidence>
<dbReference type="GO" id="GO:0016787">
    <property type="term" value="F:hydrolase activity"/>
    <property type="evidence" value="ECO:0007669"/>
    <property type="project" value="UniProtKB-KW"/>
</dbReference>
<accession>A0ABT5T526</accession>
<dbReference type="InterPro" id="IPR000073">
    <property type="entry name" value="AB_hydrolase_1"/>
</dbReference>
<sequence length="261" mass="26826">MVTTSVRRHLRELRAALRVVVSVVATLLLVAVRAGRPRGGPATPVARARSLVVLVHGFGAGPGCFDAVVPALGGPGVAVVAHRYSWTGRVGTLGEQLADEVTDLVRRSGARSVTLVGHSLGGVIVAASLPRLDGVVTRVVTVAAPLGGTRWARLFPVGAVRDLRPGSPALRTIADAPRRPASWTAVASRADVVVAVDSATPRAARAVVVDGVGHCGLLRDADVIARLAALARHGRSGRARTRAVVLPDRPVAARPALALAA</sequence>
<evidence type="ECO:0000313" key="3">
    <source>
        <dbReference type="Proteomes" id="UP001300763"/>
    </source>
</evidence>
<dbReference type="Proteomes" id="UP001300763">
    <property type="component" value="Unassembled WGS sequence"/>
</dbReference>
<keyword evidence="2" id="KW-0378">Hydrolase</keyword>
<organism evidence="2 3">
    <name type="scientific">Actinomycetospora lemnae</name>
    <dbReference type="NCBI Taxonomy" id="3019891"/>
    <lineage>
        <taxon>Bacteria</taxon>
        <taxon>Bacillati</taxon>
        <taxon>Actinomycetota</taxon>
        <taxon>Actinomycetes</taxon>
        <taxon>Pseudonocardiales</taxon>
        <taxon>Pseudonocardiaceae</taxon>
        <taxon>Actinomycetospora</taxon>
    </lineage>
</organism>